<keyword evidence="4" id="KW-0479">Metal-binding</keyword>
<proteinExistence type="predicted"/>
<dbReference type="SMART" id="SM00355">
    <property type="entry name" value="ZnF_C2H2"/>
    <property type="match status" value="2"/>
</dbReference>
<dbReference type="Gene3D" id="3.30.160.60">
    <property type="entry name" value="Classic Zinc Finger"/>
    <property type="match status" value="2"/>
</dbReference>
<feature type="region of interest" description="Disordered" evidence="5">
    <location>
        <begin position="121"/>
        <end position="170"/>
    </location>
</feature>
<dbReference type="GO" id="GO:0000118">
    <property type="term" value="C:histone deacetylase complex"/>
    <property type="evidence" value="ECO:0007669"/>
    <property type="project" value="TreeGrafter"/>
</dbReference>
<keyword evidence="4" id="KW-0863">Zinc-finger</keyword>
<keyword evidence="2" id="KW-0804">Transcription</keyword>
<dbReference type="AlphaFoldDB" id="A0A7R9IWZ9"/>
<protein>
    <submittedName>
        <fullName evidence="8">(California timema) hypothetical protein</fullName>
    </submittedName>
</protein>
<feature type="domain" description="C2H2-type" evidence="6">
    <location>
        <begin position="52"/>
        <end position="78"/>
    </location>
</feature>
<dbReference type="PANTHER" id="PTHR16089:SF40">
    <property type="entry name" value="SUPPRESSOR OF ACTIVATED EGL-4 PROTEIN 1"/>
    <property type="match status" value="1"/>
</dbReference>
<feature type="domain" description="ELM2" evidence="7">
    <location>
        <begin position="1"/>
        <end position="46"/>
    </location>
</feature>
<dbReference type="InterPro" id="IPR013087">
    <property type="entry name" value="Znf_C2H2_type"/>
</dbReference>
<dbReference type="InterPro" id="IPR051066">
    <property type="entry name" value="Trans_reg/Corepressor"/>
</dbReference>
<evidence type="ECO:0000259" key="6">
    <source>
        <dbReference type="PROSITE" id="PS50157"/>
    </source>
</evidence>
<organism evidence="8">
    <name type="scientific">Timema californicum</name>
    <name type="common">California timema</name>
    <name type="synonym">Walking stick</name>
    <dbReference type="NCBI Taxonomy" id="61474"/>
    <lineage>
        <taxon>Eukaryota</taxon>
        <taxon>Metazoa</taxon>
        <taxon>Ecdysozoa</taxon>
        <taxon>Arthropoda</taxon>
        <taxon>Hexapoda</taxon>
        <taxon>Insecta</taxon>
        <taxon>Pterygota</taxon>
        <taxon>Neoptera</taxon>
        <taxon>Polyneoptera</taxon>
        <taxon>Phasmatodea</taxon>
        <taxon>Timematodea</taxon>
        <taxon>Timematoidea</taxon>
        <taxon>Timematidae</taxon>
        <taxon>Timema</taxon>
    </lineage>
</organism>
<evidence type="ECO:0000313" key="8">
    <source>
        <dbReference type="EMBL" id="CAD7568437.1"/>
    </source>
</evidence>
<dbReference type="Pfam" id="PF00096">
    <property type="entry name" value="zf-C2H2"/>
    <property type="match status" value="1"/>
</dbReference>
<keyword evidence="1" id="KW-0805">Transcription regulation</keyword>
<dbReference type="GO" id="GO:0008270">
    <property type="term" value="F:zinc ion binding"/>
    <property type="evidence" value="ECO:0007669"/>
    <property type="project" value="UniProtKB-KW"/>
</dbReference>
<dbReference type="InterPro" id="IPR036236">
    <property type="entry name" value="Znf_C2H2_sf"/>
</dbReference>
<dbReference type="PROSITE" id="PS00028">
    <property type="entry name" value="ZINC_FINGER_C2H2_1"/>
    <property type="match status" value="2"/>
</dbReference>
<dbReference type="GO" id="GO:0006357">
    <property type="term" value="P:regulation of transcription by RNA polymerase II"/>
    <property type="evidence" value="ECO:0007669"/>
    <property type="project" value="TreeGrafter"/>
</dbReference>
<dbReference type="EMBL" id="OE179325">
    <property type="protein sequence ID" value="CAD7568437.1"/>
    <property type="molecule type" value="Genomic_DNA"/>
</dbReference>
<dbReference type="GO" id="GO:0005667">
    <property type="term" value="C:transcription regulator complex"/>
    <property type="evidence" value="ECO:0007669"/>
    <property type="project" value="TreeGrafter"/>
</dbReference>
<accession>A0A7R9IWZ9</accession>
<feature type="domain" description="C2H2-type" evidence="6">
    <location>
        <begin position="106"/>
        <end position="133"/>
    </location>
</feature>
<gene>
    <name evidence="8" type="ORF">TCMB3V08_LOCUS1206</name>
</gene>
<evidence type="ECO:0000256" key="2">
    <source>
        <dbReference type="ARBA" id="ARBA00023163"/>
    </source>
</evidence>
<evidence type="ECO:0000256" key="1">
    <source>
        <dbReference type="ARBA" id="ARBA00023015"/>
    </source>
</evidence>
<dbReference type="Pfam" id="PF13912">
    <property type="entry name" value="zf-C2H2_6"/>
    <property type="match status" value="1"/>
</dbReference>
<keyword evidence="4" id="KW-0862">Zinc</keyword>
<sequence>MVDMYLEFACCAAVPGGGRNKEYALHLLHMCHGNIHANDVELVSTSSETRLFVCEYPDCSASFNSRAALNGHIRIHGGGVCGRSPTPDKRPATATPPALGDLLEEFPCKICGKVFNKVKSRSAHMKSHRPPDAEPKKPKLDPHKMEAAEQTLGRAMCVSSTIGGGGGRHP</sequence>
<dbReference type="SUPFAM" id="SSF57667">
    <property type="entry name" value="beta-beta-alpha zinc fingers"/>
    <property type="match status" value="2"/>
</dbReference>
<dbReference type="GO" id="GO:0003714">
    <property type="term" value="F:transcription corepressor activity"/>
    <property type="evidence" value="ECO:0007669"/>
    <property type="project" value="TreeGrafter"/>
</dbReference>
<reference evidence="8" key="1">
    <citation type="submission" date="2020-11" db="EMBL/GenBank/DDBJ databases">
        <authorList>
            <person name="Tran Van P."/>
        </authorList>
    </citation>
    <scope>NUCLEOTIDE SEQUENCE</scope>
</reference>
<evidence type="ECO:0000256" key="5">
    <source>
        <dbReference type="SAM" id="MobiDB-lite"/>
    </source>
</evidence>
<feature type="compositionally biased region" description="Basic and acidic residues" evidence="5">
    <location>
        <begin position="129"/>
        <end position="147"/>
    </location>
</feature>
<evidence type="ECO:0000259" key="7">
    <source>
        <dbReference type="PROSITE" id="PS51156"/>
    </source>
</evidence>
<dbReference type="PANTHER" id="PTHR16089">
    <property type="entry name" value="REST COREPRESSOR COREST PROTEIN-RELATED"/>
    <property type="match status" value="1"/>
</dbReference>
<dbReference type="InterPro" id="IPR000949">
    <property type="entry name" value="ELM2_dom"/>
</dbReference>
<dbReference type="PROSITE" id="PS50157">
    <property type="entry name" value="ZINC_FINGER_C2H2_2"/>
    <property type="match status" value="2"/>
</dbReference>
<evidence type="ECO:0000256" key="3">
    <source>
        <dbReference type="ARBA" id="ARBA00023242"/>
    </source>
</evidence>
<dbReference type="PROSITE" id="PS51156">
    <property type="entry name" value="ELM2"/>
    <property type="match status" value="1"/>
</dbReference>
<evidence type="ECO:0000256" key="4">
    <source>
        <dbReference type="PROSITE-ProRule" id="PRU00042"/>
    </source>
</evidence>
<keyword evidence="3" id="KW-0539">Nucleus</keyword>
<name>A0A7R9IWZ9_TIMCA</name>